<dbReference type="RefSeq" id="WP_007278957.1">
    <property type="nucleotide sequence ID" value="NZ_ABCK01000010.1"/>
</dbReference>
<feature type="domain" description="Sulfatase N-terminal" evidence="3">
    <location>
        <begin position="11"/>
        <end position="139"/>
    </location>
</feature>
<dbReference type="Proteomes" id="UP000004947">
    <property type="component" value="Unassembled WGS sequence"/>
</dbReference>
<dbReference type="SUPFAM" id="SSF53649">
    <property type="entry name" value="Alkaline phosphatase-like"/>
    <property type="match status" value="1"/>
</dbReference>
<comment type="similarity">
    <text evidence="1">Belongs to the sulfatase family.</text>
</comment>
<evidence type="ECO:0000313" key="4">
    <source>
        <dbReference type="EMBL" id="EDM27352.1"/>
    </source>
</evidence>
<dbReference type="Gene3D" id="3.40.720.10">
    <property type="entry name" value="Alkaline Phosphatase, subunit A"/>
    <property type="match status" value="1"/>
</dbReference>
<sequence length="158" mass="17475">MSAAETATTSPNLIVIFTDDQGYEDLGYFGAPKIKTPHIDRMANEGMRFTDFYVANSVCSPSRAALLTACYPDRVGIPNILFPGQSLNPEETSIVDLLKAKGYANMCVGKWHIGHKPERLPTRHVFDAYYGIPYSNDMELDPTAIFIISCPSRIPLSL</sequence>
<protein>
    <submittedName>
        <fullName evidence="4">Arylsulfatase A</fullName>
    </submittedName>
</protein>
<dbReference type="OrthoDB" id="974590at2"/>
<dbReference type="PANTHER" id="PTHR42693:SF53">
    <property type="entry name" value="ENDO-4-O-SULFATASE"/>
    <property type="match status" value="1"/>
</dbReference>
<evidence type="ECO:0000256" key="2">
    <source>
        <dbReference type="ARBA" id="ARBA00022801"/>
    </source>
</evidence>
<dbReference type="InterPro" id="IPR017850">
    <property type="entry name" value="Alkaline_phosphatase_core_sf"/>
</dbReference>
<dbReference type="STRING" id="313628.LNTAR_21600"/>
<dbReference type="AlphaFoldDB" id="A6DM54"/>
<evidence type="ECO:0000313" key="5">
    <source>
        <dbReference type="Proteomes" id="UP000004947"/>
    </source>
</evidence>
<keyword evidence="2" id="KW-0378">Hydrolase</keyword>
<dbReference type="InterPro" id="IPR050738">
    <property type="entry name" value="Sulfatase"/>
</dbReference>
<organism evidence="4 5">
    <name type="scientific">Lentisphaera araneosa HTCC2155</name>
    <dbReference type="NCBI Taxonomy" id="313628"/>
    <lineage>
        <taxon>Bacteria</taxon>
        <taxon>Pseudomonadati</taxon>
        <taxon>Lentisphaerota</taxon>
        <taxon>Lentisphaeria</taxon>
        <taxon>Lentisphaerales</taxon>
        <taxon>Lentisphaeraceae</taxon>
        <taxon>Lentisphaera</taxon>
    </lineage>
</organism>
<dbReference type="EMBL" id="ABCK01000010">
    <property type="protein sequence ID" value="EDM27352.1"/>
    <property type="molecule type" value="Genomic_DNA"/>
</dbReference>
<accession>A6DM54</accession>
<dbReference type="eggNOG" id="COG3119">
    <property type="taxonomic scope" value="Bacteria"/>
</dbReference>
<evidence type="ECO:0000259" key="3">
    <source>
        <dbReference type="Pfam" id="PF00884"/>
    </source>
</evidence>
<evidence type="ECO:0000256" key="1">
    <source>
        <dbReference type="ARBA" id="ARBA00008779"/>
    </source>
</evidence>
<dbReference type="InterPro" id="IPR000917">
    <property type="entry name" value="Sulfatase_N"/>
</dbReference>
<dbReference type="Pfam" id="PF00884">
    <property type="entry name" value="Sulfatase"/>
    <property type="match status" value="1"/>
</dbReference>
<dbReference type="GO" id="GO:0004065">
    <property type="term" value="F:arylsulfatase activity"/>
    <property type="evidence" value="ECO:0007669"/>
    <property type="project" value="TreeGrafter"/>
</dbReference>
<comment type="caution">
    <text evidence="4">The sequence shown here is derived from an EMBL/GenBank/DDBJ whole genome shotgun (WGS) entry which is preliminary data.</text>
</comment>
<name>A6DM54_9BACT</name>
<reference evidence="4 5" key="1">
    <citation type="journal article" date="2010" name="J. Bacteriol.">
        <title>Genome sequence of Lentisphaera araneosa HTCC2155T, the type species of the order Lentisphaerales in the phylum Lentisphaerae.</title>
        <authorList>
            <person name="Thrash J.C."/>
            <person name="Cho J.C."/>
            <person name="Vergin K.L."/>
            <person name="Morris R.M."/>
            <person name="Giovannoni S.J."/>
        </authorList>
    </citation>
    <scope>NUCLEOTIDE SEQUENCE [LARGE SCALE GENOMIC DNA]</scope>
    <source>
        <strain evidence="4 5">HTCC2155</strain>
    </source>
</reference>
<dbReference type="PANTHER" id="PTHR42693">
    <property type="entry name" value="ARYLSULFATASE FAMILY MEMBER"/>
    <property type="match status" value="1"/>
</dbReference>
<keyword evidence="5" id="KW-1185">Reference proteome</keyword>
<gene>
    <name evidence="4" type="ORF">LNTAR_21600</name>
</gene>
<proteinExistence type="inferred from homology"/>